<dbReference type="PATRIC" id="fig|1415166.3.peg.6388"/>
<organism evidence="1 2">
    <name type="scientific">Nocardia nova SH22a</name>
    <dbReference type="NCBI Taxonomy" id="1415166"/>
    <lineage>
        <taxon>Bacteria</taxon>
        <taxon>Bacillati</taxon>
        <taxon>Actinomycetota</taxon>
        <taxon>Actinomycetes</taxon>
        <taxon>Mycobacteriales</taxon>
        <taxon>Nocardiaceae</taxon>
        <taxon>Nocardia</taxon>
    </lineage>
</organism>
<dbReference type="eggNOG" id="ENOG502ZNFC">
    <property type="taxonomic scope" value="Bacteria"/>
</dbReference>
<keyword evidence="2" id="KW-1185">Reference proteome</keyword>
<evidence type="ECO:0000313" key="1">
    <source>
        <dbReference type="EMBL" id="AHH20982.1"/>
    </source>
</evidence>
<reference evidence="1 2" key="1">
    <citation type="journal article" date="2014" name="Appl. Environ. Microbiol.">
        <title>Insights into the Microbial Degradation of Rubber and Gutta-Percha by Analysis of the Complete Genome of Nocardia nova SH22a.</title>
        <authorList>
            <person name="Luo Q."/>
            <person name="Hiessl S."/>
            <person name="Poehlein A."/>
            <person name="Daniel R."/>
            <person name="Steinbuchel A."/>
        </authorList>
    </citation>
    <scope>NUCLEOTIDE SEQUENCE [LARGE SCALE GENOMIC DNA]</scope>
    <source>
        <strain evidence="1">SH22a</strain>
    </source>
</reference>
<protein>
    <submittedName>
        <fullName evidence="1">Uncharacterized protein</fullName>
    </submittedName>
</protein>
<dbReference type="Proteomes" id="UP000019150">
    <property type="component" value="Chromosome"/>
</dbReference>
<dbReference type="OrthoDB" id="4558385at2"/>
<dbReference type="AlphaFoldDB" id="W5TP02"/>
<proteinExistence type="predicted"/>
<dbReference type="EMBL" id="CP006850">
    <property type="protein sequence ID" value="AHH20982.1"/>
    <property type="molecule type" value="Genomic_DNA"/>
</dbReference>
<dbReference type="RefSeq" id="WP_025352320.1">
    <property type="nucleotide sequence ID" value="NZ_CP006850.1"/>
</dbReference>
<evidence type="ECO:0000313" key="2">
    <source>
        <dbReference type="Proteomes" id="UP000019150"/>
    </source>
</evidence>
<dbReference type="HOGENOM" id="CLU_2207967_0_0_11"/>
<dbReference type="STRING" id="1415166.NONO_c62110"/>
<name>W5TP02_9NOCA</name>
<gene>
    <name evidence="1" type="ORF">NONO_c62110</name>
</gene>
<dbReference type="KEGG" id="nno:NONO_c62110"/>
<accession>W5TP02</accession>
<sequence>MADYAHTDHAGKGRADKARRLAAYVWQRDISGTDLAAVPAATKRKLARAAGVNPPSTDETWTLVAALLDDKDAWAARNPGHPAARREFADEKILWVKPPVTPWLTGGKGPADGS</sequence>